<dbReference type="Pfam" id="PF00155">
    <property type="entry name" value="Aminotran_1_2"/>
    <property type="match status" value="1"/>
</dbReference>
<dbReference type="Proteomes" id="UP000184241">
    <property type="component" value="Unassembled WGS sequence"/>
</dbReference>
<dbReference type="Gene3D" id="3.90.1150.10">
    <property type="entry name" value="Aspartate Aminotransferase, domain 1"/>
    <property type="match status" value="1"/>
</dbReference>
<dbReference type="InterPro" id="IPR015422">
    <property type="entry name" value="PyrdxlP-dep_Trfase_small"/>
</dbReference>
<dbReference type="NCBIfam" id="TIGR04350">
    <property type="entry name" value="C_S_lyase_PatB"/>
    <property type="match status" value="1"/>
</dbReference>
<comment type="similarity">
    <text evidence="5">Belongs to the class-II pyridoxal-phosphate-dependent aminotransferase family. MalY/PatB cystathionine beta-lyase subfamily.</text>
</comment>
<reference evidence="7 8" key="1">
    <citation type="submission" date="2016-11" db="EMBL/GenBank/DDBJ databases">
        <authorList>
            <person name="Jaros S."/>
            <person name="Januszkiewicz K."/>
            <person name="Wedrychowicz H."/>
        </authorList>
    </citation>
    <scope>NUCLEOTIDE SEQUENCE [LARGE SCALE GENOMIC DNA]</scope>
    <source>
        <strain evidence="7 8">DSM 6191</strain>
    </source>
</reference>
<dbReference type="PANTHER" id="PTHR43525:SF1">
    <property type="entry name" value="PROTEIN MALY"/>
    <property type="match status" value="1"/>
</dbReference>
<gene>
    <name evidence="7" type="ORF">SAMN02745941_01243</name>
</gene>
<dbReference type="CDD" id="cd00609">
    <property type="entry name" value="AAT_like"/>
    <property type="match status" value="1"/>
</dbReference>
<dbReference type="InterPro" id="IPR004839">
    <property type="entry name" value="Aminotransferase_I/II_large"/>
</dbReference>
<evidence type="ECO:0000259" key="6">
    <source>
        <dbReference type="Pfam" id="PF00155"/>
    </source>
</evidence>
<evidence type="ECO:0000256" key="1">
    <source>
        <dbReference type="ARBA" id="ARBA00001933"/>
    </source>
</evidence>
<dbReference type="EC" id="4.4.1.13" evidence="2"/>
<accession>A0A1M5WT94</accession>
<evidence type="ECO:0000256" key="4">
    <source>
        <dbReference type="ARBA" id="ARBA00023239"/>
    </source>
</evidence>
<dbReference type="Gene3D" id="3.40.640.10">
    <property type="entry name" value="Type I PLP-dependent aspartate aminotransferase-like (Major domain)"/>
    <property type="match status" value="1"/>
</dbReference>
<evidence type="ECO:0000256" key="2">
    <source>
        <dbReference type="ARBA" id="ARBA00012224"/>
    </source>
</evidence>
<dbReference type="InterPro" id="IPR027619">
    <property type="entry name" value="C-S_lyase_PatB-like"/>
</dbReference>
<dbReference type="EMBL" id="FQXU01000004">
    <property type="protein sequence ID" value="SHH90668.1"/>
    <property type="molecule type" value="Genomic_DNA"/>
</dbReference>
<dbReference type="InterPro" id="IPR015421">
    <property type="entry name" value="PyrdxlP-dep_Trfase_major"/>
</dbReference>
<name>A0A1M5WT94_9CLOT</name>
<protein>
    <recommendedName>
        <fullName evidence="2">cysteine-S-conjugate beta-lyase</fullName>
        <ecNumber evidence="2">4.4.1.13</ecNumber>
    </recommendedName>
</protein>
<dbReference type="AlphaFoldDB" id="A0A1M5WT94"/>
<organism evidence="7 8">
    <name type="scientific">Clostridium intestinale DSM 6191</name>
    <dbReference type="NCBI Taxonomy" id="1121320"/>
    <lineage>
        <taxon>Bacteria</taxon>
        <taxon>Bacillati</taxon>
        <taxon>Bacillota</taxon>
        <taxon>Clostridia</taxon>
        <taxon>Eubacteriales</taxon>
        <taxon>Clostridiaceae</taxon>
        <taxon>Clostridium</taxon>
    </lineage>
</organism>
<keyword evidence="4 7" id="KW-0456">Lyase</keyword>
<dbReference type="RefSeq" id="WP_073017761.1">
    <property type="nucleotide sequence ID" value="NZ_FQXU01000004.1"/>
</dbReference>
<sequence>MSINFNEKINRLNTGNIKWDNYGEDYIPLWVADMDFKSPDEVLEALEKRIAHGIFGYTKEDKELTNIIVEHFKKQYGYEIDSSWLVWLPSVMPAVNVICRMIEGSIMINTPMYMNIRSAPINADKEIIEVPLKHSQGTYTFDFDAMEKSIKADTKLFILCNPHNPVGRVYTKEELHKLIVFAKKHNLIICSDEIHCELVYEKKHIPMVTLKDEFINSITLMSPGKTYNLPGIPIAFGVIPDKELRNQFLKASAGVLPKPGVLNYEVCKAAYSKGDSWRQELLKHLKGNIDFLKEEINRRMPALKVGEVEGSYLAWIDARELGIDDPHKFFLKEAKVVFSDGRDFGESGYLRLNFACSREVLEEALDRMENAINKRFKL</sequence>
<evidence type="ECO:0000256" key="3">
    <source>
        <dbReference type="ARBA" id="ARBA00022898"/>
    </source>
</evidence>
<dbReference type="InterPro" id="IPR015424">
    <property type="entry name" value="PyrdxlP-dep_Trfase"/>
</dbReference>
<evidence type="ECO:0000313" key="8">
    <source>
        <dbReference type="Proteomes" id="UP000184241"/>
    </source>
</evidence>
<dbReference type="PANTHER" id="PTHR43525">
    <property type="entry name" value="PROTEIN MALY"/>
    <property type="match status" value="1"/>
</dbReference>
<evidence type="ECO:0000313" key="7">
    <source>
        <dbReference type="EMBL" id="SHH90668.1"/>
    </source>
</evidence>
<dbReference type="GO" id="GO:0047804">
    <property type="term" value="F:cysteine-S-conjugate beta-lyase activity"/>
    <property type="evidence" value="ECO:0007669"/>
    <property type="project" value="UniProtKB-EC"/>
</dbReference>
<proteinExistence type="inferred from homology"/>
<dbReference type="SUPFAM" id="SSF53383">
    <property type="entry name" value="PLP-dependent transferases"/>
    <property type="match status" value="1"/>
</dbReference>
<dbReference type="GO" id="GO:0030170">
    <property type="term" value="F:pyridoxal phosphate binding"/>
    <property type="evidence" value="ECO:0007669"/>
    <property type="project" value="InterPro"/>
</dbReference>
<feature type="domain" description="Aminotransferase class I/classII large" evidence="6">
    <location>
        <begin position="25"/>
        <end position="367"/>
    </location>
</feature>
<keyword evidence="3" id="KW-0663">Pyridoxal phosphate</keyword>
<evidence type="ECO:0000256" key="5">
    <source>
        <dbReference type="ARBA" id="ARBA00037974"/>
    </source>
</evidence>
<comment type="cofactor">
    <cofactor evidence="1">
        <name>pyridoxal 5'-phosphate</name>
        <dbReference type="ChEBI" id="CHEBI:597326"/>
    </cofactor>
</comment>
<dbReference type="InterPro" id="IPR051798">
    <property type="entry name" value="Class-II_PLP-Dep_Aminotrans"/>
</dbReference>